<keyword evidence="4" id="KW-0804">Transcription</keyword>
<dbReference type="SUPFAM" id="SSF46785">
    <property type="entry name" value="Winged helix' DNA-binding domain"/>
    <property type="match status" value="1"/>
</dbReference>
<organism evidence="6 7">
    <name type="scientific">Noviherbaspirillum pedocola</name>
    <dbReference type="NCBI Taxonomy" id="2801341"/>
    <lineage>
        <taxon>Bacteria</taxon>
        <taxon>Pseudomonadati</taxon>
        <taxon>Pseudomonadota</taxon>
        <taxon>Betaproteobacteria</taxon>
        <taxon>Burkholderiales</taxon>
        <taxon>Oxalobacteraceae</taxon>
        <taxon>Noviherbaspirillum</taxon>
    </lineage>
</organism>
<dbReference type="Proteomes" id="UP000622890">
    <property type="component" value="Unassembled WGS sequence"/>
</dbReference>
<dbReference type="FunFam" id="3.40.190.290:FF:000001">
    <property type="entry name" value="Transcriptional regulator, LysR family"/>
    <property type="match status" value="1"/>
</dbReference>
<dbReference type="PANTHER" id="PTHR30537">
    <property type="entry name" value="HTH-TYPE TRANSCRIPTIONAL REGULATOR"/>
    <property type="match status" value="1"/>
</dbReference>
<dbReference type="CDD" id="cd08479">
    <property type="entry name" value="PBP2_CrgA_like_9"/>
    <property type="match status" value="1"/>
</dbReference>
<sequence>MIHSTDLAFFREIVKQGSLSGAARELGVTPASISKRLARLEEALGVPLVLRTTRRLNLTDEGELFHAHALRLLGELEDMERLVSRSSVTPKGLLRVNAPLGFGRTYITPLVSRFVKRYPEVEVQLQLSDHPLSLVDEAFEVAIRFGELPDARLIARRIASNRRLVCAAPSYLRDRGEPKVPHDLIQHNCIVLRQNDAAYGVWRFAKGKHTETVKVRGTLSSNDGEVCMNWVLSGLGLMLRAEWDIAKYVRSGRLKILLEDYATPQADIFAVYTERQAQSPRVRAFIDFLAESFRDAAEQTSRQKARW</sequence>
<dbReference type="PROSITE" id="PS50931">
    <property type="entry name" value="HTH_LYSR"/>
    <property type="match status" value="1"/>
</dbReference>
<dbReference type="Gene3D" id="1.10.10.10">
    <property type="entry name" value="Winged helix-like DNA-binding domain superfamily/Winged helix DNA-binding domain"/>
    <property type="match status" value="1"/>
</dbReference>
<reference evidence="6" key="1">
    <citation type="submission" date="2021-01" db="EMBL/GenBank/DDBJ databases">
        <title>Genome sequence of strain Noviherbaspirillum sp. DKR-6.</title>
        <authorList>
            <person name="Chaudhary D.K."/>
        </authorList>
    </citation>
    <scope>NUCLEOTIDE SEQUENCE</scope>
    <source>
        <strain evidence="6">DKR-6</strain>
    </source>
</reference>
<proteinExistence type="inferred from homology"/>
<keyword evidence="7" id="KW-1185">Reference proteome</keyword>
<feature type="domain" description="HTH lysR-type" evidence="5">
    <location>
        <begin position="1"/>
        <end position="59"/>
    </location>
</feature>
<evidence type="ECO:0000313" key="7">
    <source>
        <dbReference type="Proteomes" id="UP000622890"/>
    </source>
</evidence>
<dbReference type="SUPFAM" id="SSF53850">
    <property type="entry name" value="Periplasmic binding protein-like II"/>
    <property type="match status" value="1"/>
</dbReference>
<dbReference type="PANTHER" id="PTHR30537:SF5">
    <property type="entry name" value="HTH-TYPE TRANSCRIPTIONAL ACTIVATOR TTDR-RELATED"/>
    <property type="match status" value="1"/>
</dbReference>
<name>A0A934SY02_9BURK</name>
<dbReference type="EMBL" id="JAEPBG010000003">
    <property type="protein sequence ID" value="MBK4734957.1"/>
    <property type="molecule type" value="Genomic_DNA"/>
</dbReference>
<evidence type="ECO:0000256" key="2">
    <source>
        <dbReference type="ARBA" id="ARBA00023015"/>
    </source>
</evidence>
<gene>
    <name evidence="6" type="ORF">JJB74_10095</name>
</gene>
<keyword evidence="3" id="KW-0238">DNA-binding</keyword>
<dbReference type="AlphaFoldDB" id="A0A934SY02"/>
<accession>A0A934SY02</accession>
<dbReference type="InterPro" id="IPR036390">
    <property type="entry name" value="WH_DNA-bd_sf"/>
</dbReference>
<comment type="caution">
    <text evidence="6">The sequence shown here is derived from an EMBL/GenBank/DDBJ whole genome shotgun (WGS) entry which is preliminary data.</text>
</comment>
<dbReference type="InterPro" id="IPR005119">
    <property type="entry name" value="LysR_subst-bd"/>
</dbReference>
<dbReference type="GO" id="GO:0003677">
    <property type="term" value="F:DNA binding"/>
    <property type="evidence" value="ECO:0007669"/>
    <property type="project" value="UniProtKB-KW"/>
</dbReference>
<evidence type="ECO:0000256" key="3">
    <source>
        <dbReference type="ARBA" id="ARBA00023125"/>
    </source>
</evidence>
<dbReference type="InterPro" id="IPR058163">
    <property type="entry name" value="LysR-type_TF_proteobact-type"/>
</dbReference>
<dbReference type="RefSeq" id="WP_200591723.1">
    <property type="nucleotide sequence ID" value="NZ_JAEPBG010000003.1"/>
</dbReference>
<dbReference type="FunFam" id="1.10.10.10:FF:000001">
    <property type="entry name" value="LysR family transcriptional regulator"/>
    <property type="match status" value="1"/>
</dbReference>
<comment type="similarity">
    <text evidence="1">Belongs to the LysR transcriptional regulatory family.</text>
</comment>
<dbReference type="Gene3D" id="3.40.190.290">
    <property type="match status" value="1"/>
</dbReference>
<keyword evidence="2" id="KW-0805">Transcription regulation</keyword>
<dbReference type="InterPro" id="IPR036388">
    <property type="entry name" value="WH-like_DNA-bd_sf"/>
</dbReference>
<dbReference type="InterPro" id="IPR000847">
    <property type="entry name" value="LysR_HTH_N"/>
</dbReference>
<evidence type="ECO:0000313" key="6">
    <source>
        <dbReference type="EMBL" id="MBK4734957.1"/>
    </source>
</evidence>
<dbReference type="Pfam" id="PF00126">
    <property type="entry name" value="HTH_1"/>
    <property type="match status" value="1"/>
</dbReference>
<protein>
    <submittedName>
        <fullName evidence="6">LysR family transcriptional regulator</fullName>
    </submittedName>
</protein>
<evidence type="ECO:0000256" key="1">
    <source>
        <dbReference type="ARBA" id="ARBA00009437"/>
    </source>
</evidence>
<dbReference type="GO" id="GO:0003700">
    <property type="term" value="F:DNA-binding transcription factor activity"/>
    <property type="evidence" value="ECO:0007669"/>
    <property type="project" value="InterPro"/>
</dbReference>
<evidence type="ECO:0000256" key="4">
    <source>
        <dbReference type="ARBA" id="ARBA00023163"/>
    </source>
</evidence>
<dbReference type="Pfam" id="PF03466">
    <property type="entry name" value="LysR_substrate"/>
    <property type="match status" value="1"/>
</dbReference>
<evidence type="ECO:0000259" key="5">
    <source>
        <dbReference type="PROSITE" id="PS50931"/>
    </source>
</evidence>